<dbReference type="InterPro" id="IPR040256">
    <property type="entry name" value="At4g02000-like"/>
</dbReference>
<dbReference type="PANTHER" id="PTHR31286">
    <property type="entry name" value="GLYCINE-RICH CELL WALL STRUCTURAL PROTEIN 1.8-LIKE"/>
    <property type="match status" value="1"/>
</dbReference>
<dbReference type="Proteomes" id="UP001497516">
    <property type="component" value="Chromosome 1"/>
</dbReference>
<organism evidence="1 2">
    <name type="scientific">Linum trigynum</name>
    <dbReference type="NCBI Taxonomy" id="586398"/>
    <lineage>
        <taxon>Eukaryota</taxon>
        <taxon>Viridiplantae</taxon>
        <taxon>Streptophyta</taxon>
        <taxon>Embryophyta</taxon>
        <taxon>Tracheophyta</taxon>
        <taxon>Spermatophyta</taxon>
        <taxon>Magnoliopsida</taxon>
        <taxon>eudicotyledons</taxon>
        <taxon>Gunneridae</taxon>
        <taxon>Pentapetalae</taxon>
        <taxon>rosids</taxon>
        <taxon>fabids</taxon>
        <taxon>Malpighiales</taxon>
        <taxon>Linaceae</taxon>
        <taxon>Linum</taxon>
    </lineage>
</organism>
<dbReference type="AlphaFoldDB" id="A0AAV2CBV9"/>
<gene>
    <name evidence="1" type="ORF">LTRI10_LOCUS1726</name>
</gene>
<protein>
    <recommendedName>
        <fullName evidence="3">DUF4283 domain-containing protein</fullName>
    </recommendedName>
</protein>
<evidence type="ECO:0000313" key="2">
    <source>
        <dbReference type="Proteomes" id="UP001497516"/>
    </source>
</evidence>
<accession>A0AAV2CBV9</accession>
<evidence type="ECO:0008006" key="3">
    <source>
        <dbReference type="Google" id="ProtNLM"/>
    </source>
</evidence>
<name>A0AAV2CBV9_9ROSI</name>
<proteinExistence type="predicted"/>
<keyword evidence="2" id="KW-1185">Reference proteome</keyword>
<reference evidence="1 2" key="1">
    <citation type="submission" date="2024-04" db="EMBL/GenBank/DDBJ databases">
        <authorList>
            <person name="Fracassetti M."/>
        </authorList>
    </citation>
    <scope>NUCLEOTIDE SEQUENCE [LARGE SCALE GENOMIC DNA]</scope>
</reference>
<sequence>MEIDNSAIPAWIKLSGLTTELASREGLGRIASSLGRPLCMDHSTARRENFGTVRICVEIQAKKPRVNRISIISDNMKEMFINVEYCGLPSCCAHCGGFLGMTALFLHLGLTPRRSGGRRLR</sequence>
<dbReference type="PANTHER" id="PTHR31286:SF180">
    <property type="entry name" value="OS10G0362600 PROTEIN"/>
    <property type="match status" value="1"/>
</dbReference>
<dbReference type="EMBL" id="OZ034813">
    <property type="protein sequence ID" value="CAL1353857.1"/>
    <property type="molecule type" value="Genomic_DNA"/>
</dbReference>
<evidence type="ECO:0000313" key="1">
    <source>
        <dbReference type="EMBL" id="CAL1353857.1"/>
    </source>
</evidence>